<dbReference type="AlphaFoldDB" id="A0AAV5FZ83"/>
<comment type="caution">
    <text evidence="2">The sequence shown here is derived from an EMBL/GenBank/DDBJ whole genome shotgun (WGS) entry which is preliminary data.</text>
</comment>
<feature type="compositionally biased region" description="Acidic residues" evidence="1">
    <location>
        <begin position="102"/>
        <end position="112"/>
    </location>
</feature>
<dbReference type="PANTHER" id="PTHR33223:SF8">
    <property type="entry name" value="OS04G0172440 PROTEIN"/>
    <property type="match status" value="1"/>
</dbReference>
<feature type="region of interest" description="Disordered" evidence="1">
    <location>
        <begin position="220"/>
        <end position="244"/>
    </location>
</feature>
<feature type="region of interest" description="Disordered" evidence="1">
    <location>
        <begin position="259"/>
        <end position="345"/>
    </location>
</feature>
<dbReference type="EMBL" id="BQKI01000099">
    <property type="protein sequence ID" value="GJN39965.1"/>
    <property type="molecule type" value="Genomic_DNA"/>
</dbReference>
<feature type="compositionally biased region" description="Low complexity" evidence="1">
    <location>
        <begin position="223"/>
        <end position="233"/>
    </location>
</feature>
<accession>A0AAV5FZ83</accession>
<feature type="compositionally biased region" description="Basic and acidic residues" evidence="1">
    <location>
        <begin position="63"/>
        <end position="81"/>
    </location>
</feature>
<evidence type="ECO:0000256" key="1">
    <source>
        <dbReference type="SAM" id="MobiDB-lite"/>
    </source>
</evidence>
<gene>
    <name evidence="2" type="primary">gb29122</name>
    <name evidence="2" type="ORF">PR202_gb29122</name>
</gene>
<evidence type="ECO:0008006" key="4">
    <source>
        <dbReference type="Google" id="ProtNLM"/>
    </source>
</evidence>
<sequence length="470" mass="53522">MAKNPIIQYSPYFKISFGSLDFTVSDNEALGLENHRSDSAAAISMARSPSSSSMIPMLVPLGSEEKDPSFGNDSKSDRSFDEDSVGSAYPYPHTVNMVDIADITDGDQDGDQDGEHEGNPVDGHPNQLAEGGQQEEDPPADDLSVGHRRRPRGLCGSCNACRLDFGPELEVDGIKVYHTPQNNITGAKILLDTLMVDANYQTPAMQKAVAMLKAAVAQEATKSQSLTSSSHVSSRGRHRHEDLRNSLCLRDRRDTINSHYEERAQDNRRYEEERRDWRTDDQRDDHQDPPPRHNRDDRHQRDNRDRRDNDDNDHRRCRHDDDVGPRHSLRATPSPDWHRRSMTPTDDEINGIKAYIPRLHIARWPKGFKSVPIEKYNGQTNPREWLQLYSTAIRSARGDSYLIANYLPICLDPAVRIWLTSIPEESITSWGDLNRKLIEIFQATCNRPGNHFDLTRIKQKTNEPLHDYIK</sequence>
<keyword evidence="3" id="KW-1185">Reference proteome</keyword>
<evidence type="ECO:0000313" key="3">
    <source>
        <dbReference type="Proteomes" id="UP001054889"/>
    </source>
</evidence>
<name>A0AAV5FZ83_ELECO</name>
<organism evidence="2 3">
    <name type="scientific">Eleusine coracana subsp. coracana</name>
    <dbReference type="NCBI Taxonomy" id="191504"/>
    <lineage>
        <taxon>Eukaryota</taxon>
        <taxon>Viridiplantae</taxon>
        <taxon>Streptophyta</taxon>
        <taxon>Embryophyta</taxon>
        <taxon>Tracheophyta</taxon>
        <taxon>Spermatophyta</taxon>
        <taxon>Magnoliopsida</taxon>
        <taxon>Liliopsida</taxon>
        <taxon>Poales</taxon>
        <taxon>Poaceae</taxon>
        <taxon>PACMAD clade</taxon>
        <taxon>Chloridoideae</taxon>
        <taxon>Cynodonteae</taxon>
        <taxon>Eleusininae</taxon>
        <taxon>Eleusine</taxon>
    </lineage>
</organism>
<protein>
    <recommendedName>
        <fullName evidence="4">Retrotransposon gag domain-containing protein</fullName>
    </recommendedName>
</protein>
<evidence type="ECO:0000313" key="2">
    <source>
        <dbReference type="EMBL" id="GJN39965.1"/>
    </source>
</evidence>
<feature type="compositionally biased region" description="Basic and acidic residues" evidence="1">
    <location>
        <begin position="259"/>
        <end position="325"/>
    </location>
</feature>
<reference evidence="2" key="2">
    <citation type="submission" date="2021-12" db="EMBL/GenBank/DDBJ databases">
        <title>Resequencing data analysis of finger millet.</title>
        <authorList>
            <person name="Hatakeyama M."/>
            <person name="Aluri S."/>
            <person name="Balachadran M.T."/>
            <person name="Sivarajan S.R."/>
            <person name="Poveda L."/>
            <person name="Shimizu-Inatsugi R."/>
            <person name="Schlapbach R."/>
            <person name="Sreeman S.M."/>
            <person name="Shimizu K.K."/>
        </authorList>
    </citation>
    <scope>NUCLEOTIDE SEQUENCE</scope>
</reference>
<feature type="compositionally biased region" description="Low complexity" evidence="1">
    <location>
        <begin position="43"/>
        <end position="57"/>
    </location>
</feature>
<proteinExistence type="predicted"/>
<dbReference type="Proteomes" id="UP001054889">
    <property type="component" value="Unassembled WGS sequence"/>
</dbReference>
<feature type="region of interest" description="Disordered" evidence="1">
    <location>
        <begin position="43"/>
        <end position="148"/>
    </location>
</feature>
<dbReference type="PANTHER" id="PTHR33223">
    <property type="entry name" value="CCHC-TYPE DOMAIN-CONTAINING PROTEIN"/>
    <property type="match status" value="1"/>
</dbReference>
<reference evidence="2" key="1">
    <citation type="journal article" date="2018" name="DNA Res.">
        <title>Multiple hybrid de novo genome assembly of finger millet, an orphan allotetraploid crop.</title>
        <authorList>
            <person name="Hatakeyama M."/>
            <person name="Aluri S."/>
            <person name="Balachadran M.T."/>
            <person name="Sivarajan S.R."/>
            <person name="Patrignani A."/>
            <person name="Gruter S."/>
            <person name="Poveda L."/>
            <person name="Shimizu-Inatsugi R."/>
            <person name="Baeten J."/>
            <person name="Francoijs K.J."/>
            <person name="Nataraja K.N."/>
            <person name="Reddy Y.A.N."/>
            <person name="Phadnis S."/>
            <person name="Ravikumar R.L."/>
            <person name="Schlapbach R."/>
            <person name="Sreeman S.M."/>
            <person name="Shimizu K.K."/>
        </authorList>
    </citation>
    <scope>NUCLEOTIDE SEQUENCE</scope>
</reference>